<dbReference type="AlphaFoldDB" id="A0A9W8B0V0"/>
<reference evidence="8" key="1">
    <citation type="submission" date="2022-07" db="EMBL/GenBank/DDBJ databases">
        <title>Phylogenomic reconstructions and comparative analyses of Kickxellomycotina fungi.</title>
        <authorList>
            <person name="Reynolds N.K."/>
            <person name="Stajich J.E."/>
            <person name="Barry K."/>
            <person name="Grigoriev I.V."/>
            <person name="Crous P."/>
            <person name="Smith M.E."/>
        </authorList>
    </citation>
    <scope>NUCLEOTIDE SEQUENCE</scope>
    <source>
        <strain evidence="8">RSA 567</strain>
    </source>
</reference>
<feature type="region of interest" description="Disordered" evidence="7">
    <location>
        <begin position="43"/>
        <end position="69"/>
    </location>
</feature>
<evidence type="ECO:0000256" key="2">
    <source>
        <dbReference type="ARBA" id="ARBA00005677"/>
    </source>
</evidence>
<name>A0A9W8B0V0_9FUNG</name>
<dbReference type="Pfam" id="PF05046">
    <property type="entry name" value="Img2"/>
    <property type="match status" value="1"/>
</dbReference>
<dbReference type="PANTHER" id="PTHR13477:SF0">
    <property type="entry name" value="LARGE RIBOSOMAL SUBUNIT PROTEIN ML49"/>
    <property type="match status" value="1"/>
</dbReference>
<dbReference type="GO" id="GO:0003735">
    <property type="term" value="F:structural constituent of ribosome"/>
    <property type="evidence" value="ECO:0007669"/>
    <property type="project" value="InterPro"/>
</dbReference>
<gene>
    <name evidence="8" type="primary">img2</name>
    <name evidence="8" type="ORF">H4R34_003357</name>
</gene>
<keyword evidence="5" id="KW-0687">Ribonucleoprotein</keyword>
<evidence type="ECO:0000256" key="4">
    <source>
        <dbReference type="ARBA" id="ARBA00023128"/>
    </source>
</evidence>
<feature type="compositionally biased region" description="Low complexity" evidence="7">
    <location>
        <begin position="43"/>
        <end position="57"/>
    </location>
</feature>
<evidence type="ECO:0000313" key="8">
    <source>
        <dbReference type="EMBL" id="KAJ1978019.1"/>
    </source>
</evidence>
<comment type="caution">
    <text evidence="8">The sequence shown here is derived from an EMBL/GenBank/DDBJ whole genome shotgun (WGS) entry which is preliminary data.</text>
</comment>
<accession>A0A9W8B0V0</accession>
<dbReference type="EMBL" id="JANBQB010000304">
    <property type="protein sequence ID" value="KAJ1978019.1"/>
    <property type="molecule type" value="Genomic_DNA"/>
</dbReference>
<evidence type="ECO:0000256" key="1">
    <source>
        <dbReference type="ARBA" id="ARBA00004173"/>
    </source>
</evidence>
<dbReference type="OrthoDB" id="19439at2759"/>
<evidence type="ECO:0000256" key="6">
    <source>
        <dbReference type="ARBA" id="ARBA00035191"/>
    </source>
</evidence>
<keyword evidence="9" id="KW-1185">Reference proteome</keyword>
<dbReference type="GO" id="GO:0006412">
    <property type="term" value="P:translation"/>
    <property type="evidence" value="ECO:0007669"/>
    <property type="project" value="InterPro"/>
</dbReference>
<sequence length="154" mass="16648">MRSLLVALARPLGHSRIANLAIISPAATTGNRQVSTAAPAPTLAATAPPSATASKASESLSTLRPQPTSSTKDLPYVVVRTANQALPVYSDYRNGNTRVLTIIRRVWGDKDALCRDLAQVVPVERLSVRKVTGHIWIKGFYRNEIIAFLAKQGF</sequence>
<organism evidence="8 9">
    <name type="scientific">Dimargaris verticillata</name>
    <dbReference type="NCBI Taxonomy" id="2761393"/>
    <lineage>
        <taxon>Eukaryota</taxon>
        <taxon>Fungi</taxon>
        <taxon>Fungi incertae sedis</taxon>
        <taxon>Zoopagomycota</taxon>
        <taxon>Kickxellomycotina</taxon>
        <taxon>Dimargaritomycetes</taxon>
        <taxon>Dimargaritales</taxon>
        <taxon>Dimargaritaceae</taxon>
        <taxon>Dimargaris</taxon>
    </lineage>
</organism>
<evidence type="ECO:0000256" key="3">
    <source>
        <dbReference type="ARBA" id="ARBA00022980"/>
    </source>
</evidence>
<evidence type="ECO:0000256" key="7">
    <source>
        <dbReference type="SAM" id="MobiDB-lite"/>
    </source>
</evidence>
<keyword evidence="4" id="KW-0496">Mitochondrion</keyword>
<dbReference type="Gene3D" id="3.30.780.10">
    <property type="entry name" value="SUI1-like domain"/>
    <property type="match status" value="1"/>
</dbReference>
<feature type="compositionally biased region" description="Polar residues" evidence="7">
    <location>
        <begin position="58"/>
        <end position="69"/>
    </location>
</feature>
<evidence type="ECO:0000313" key="9">
    <source>
        <dbReference type="Proteomes" id="UP001151582"/>
    </source>
</evidence>
<comment type="subcellular location">
    <subcellularLocation>
        <location evidence="1">Mitochondrion</location>
    </subcellularLocation>
</comment>
<comment type="similarity">
    <text evidence="2">Belongs to the mitochondrion-specific ribosomal protein mL49 family.</text>
</comment>
<dbReference type="PANTHER" id="PTHR13477">
    <property type="entry name" value="MITOCHONDRIAL 39S RIBOSOMAL PROTEIN L49"/>
    <property type="match status" value="1"/>
</dbReference>
<dbReference type="InterPro" id="IPR007740">
    <property type="entry name" value="Ribosomal_mL49"/>
</dbReference>
<keyword evidence="3" id="KW-0689">Ribosomal protein</keyword>
<protein>
    <recommendedName>
        <fullName evidence="6">Large ribosomal subunit protein mL49</fullName>
    </recommendedName>
</protein>
<proteinExistence type="inferred from homology"/>
<dbReference type="Proteomes" id="UP001151582">
    <property type="component" value="Unassembled WGS sequence"/>
</dbReference>
<evidence type="ECO:0000256" key="5">
    <source>
        <dbReference type="ARBA" id="ARBA00023274"/>
    </source>
</evidence>
<dbReference type="GO" id="GO:0005762">
    <property type="term" value="C:mitochondrial large ribosomal subunit"/>
    <property type="evidence" value="ECO:0007669"/>
    <property type="project" value="TreeGrafter"/>
</dbReference>